<keyword evidence="8 10" id="KW-0472">Membrane</keyword>
<gene>
    <name evidence="11" type="primary">FGENESH: predicted gene_14.169</name>
    <name evidence="11" type="ORF">BN2166_0066190</name>
</gene>
<feature type="region of interest" description="Disordered" evidence="9">
    <location>
        <begin position="136"/>
        <end position="208"/>
    </location>
</feature>
<keyword evidence="12" id="KW-1185">Reference proteome</keyword>
<dbReference type="OMA" id="KERSSWW"/>
<feature type="compositionally biased region" description="Basic and acidic residues" evidence="9">
    <location>
        <begin position="191"/>
        <end position="201"/>
    </location>
</feature>
<reference evidence="11 12" key="1">
    <citation type="submission" date="2015-07" db="EMBL/GenBank/DDBJ databases">
        <authorList>
            <person name="Cajimat M.N.B."/>
            <person name="Milazzo M.L."/>
            <person name="Fulhorst C.F."/>
        </authorList>
    </citation>
    <scope>NUCLEOTIDE SEQUENCE [LARGE SCALE GENOMIC DNA]</scope>
    <source>
        <strain evidence="11">Single colony</strain>
    </source>
</reference>
<dbReference type="Proteomes" id="UP000199069">
    <property type="component" value="Unassembled WGS sequence"/>
</dbReference>
<evidence type="ECO:0000256" key="2">
    <source>
        <dbReference type="ARBA" id="ARBA00009575"/>
    </source>
</evidence>
<comment type="similarity">
    <text evidence="2">Belongs to the COX20 family.</text>
</comment>
<evidence type="ECO:0000256" key="5">
    <source>
        <dbReference type="ARBA" id="ARBA00022792"/>
    </source>
</evidence>
<evidence type="ECO:0000256" key="8">
    <source>
        <dbReference type="ARBA" id="ARBA00023136"/>
    </source>
</evidence>
<keyword evidence="5" id="KW-0999">Mitochondrion inner membrane</keyword>
<accession>A0A0K3CP41</accession>
<dbReference type="GO" id="GO:0033617">
    <property type="term" value="P:mitochondrial respiratory chain complex IV assembly"/>
    <property type="evidence" value="ECO:0007669"/>
    <property type="project" value="InterPro"/>
</dbReference>
<protein>
    <recommendedName>
        <fullName evidence="3">Cytochrome c oxidase assembly protein COX20, mitochondrial</fullName>
    </recommendedName>
</protein>
<feature type="region of interest" description="Disordered" evidence="9">
    <location>
        <begin position="1"/>
        <end position="25"/>
    </location>
</feature>
<evidence type="ECO:0000313" key="11">
    <source>
        <dbReference type="EMBL" id="CTR10758.1"/>
    </source>
</evidence>
<dbReference type="EMBL" id="CWKI01000014">
    <property type="protein sequence ID" value="CTR10758.1"/>
    <property type="molecule type" value="Genomic_DNA"/>
</dbReference>
<dbReference type="AlphaFoldDB" id="A0A0K3CP41"/>
<feature type="compositionally biased region" description="Low complexity" evidence="9">
    <location>
        <begin position="136"/>
        <end position="148"/>
    </location>
</feature>
<dbReference type="PANTHER" id="PTHR31586">
    <property type="entry name" value="CYTOCHROME C OXIDASE PROTEIN 20"/>
    <property type="match status" value="1"/>
</dbReference>
<feature type="compositionally biased region" description="Pro residues" evidence="9">
    <location>
        <begin position="1"/>
        <end position="13"/>
    </location>
</feature>
<organism evidence="11 12">
    <name type="scientific">Rhodotorula toruloides</name>
    <name type="common">Yeast</name>
    <name type="synonym">Rhodosporidium toruloides</name>
    <dbReference type="NCBI Taxonomy" id="5286"/>
    <lineage>
        <taxon>Eukaryota</taxon>
        <taxon>Fungi</taxon>
        <taxon>Dikarya</taxon>
        <taxon>Basidiomycota</taxon>
        <taxon>Pucciniomycotina</taxon>
        <taxon>Microbotryomycetes</taxon>
        <taxon>Sporidiobolales</taxon>
        <taxon>Sporidiobolaceae</taxon>
        <taxon>Rhodotorula</taxon>
    </lineage>
</organism>
<comment type="subcellular location">
    <subcellularLocation>
        <location evidence="1">Mitochondrion inner membrane</location>
    </subcellularLocation>
</comment>
<evidence type="ECO:0000256" key="7">
    <source>
        <dbReference type="ARBA" id="ARBA00023128"/>
    </source>
</evidence>
<evidence type="ECO:0000256" key="3">
    <source>
        <dbReference type="ARBA" id="ARBA00017689"/>
    </source>
</evidence>
<feature type="compositionally biased region" description="Basic and acidic residues" evidence="9">
    <location>
        <begin position="149"/>
        <end position="158"/>
    </location>
</feature>
<evidence type="ECO:0000256" key="1">
    <source>
        <dbReference type="ARBA" id="ARBA00004273"/>
    </source>
</evidence>
<name>A0A0K3CP41_RHOTO</name>
<dbReference type="Pfam" id="PF12597">
    <property type="entry name" value="Cox20"/>
    <property type="match status" value="1"/>
</dbReference>
<feature type="transmembrane region" description="Helical" evidence="10">
    <location>
        <begin position="51"/>
        <end position="69"/>
    </location>
</feature>
<dbReference type="GO" id="GO:0005743">
    <property type="term" value="C:mitochondrial inner membrane"/>
    <property type="evidence" value="ECO:0007669"/>
    <property type="project" value="UniProtKB-SubCell"/>
</dbReference>
<keyword evidence="4 10" id="KW-0812">Transmembrane</keyword>
<evidence type="ECO:0000313" key="12">
    <source>
        <dbReference type="Proteomes" id="UP000199069"/>
    </source>
</evidence>
<evidence type="ECO:0000256" key="6">
    <source>
        <dbReference type="ARBA" id="ARBA00022989"/>
    </source>
</evidence>
<proteinExistence type="inferred from homology"/>
<dbReference type="PANTHER" id="PTHR31586:SF1">
    <property type="entry name" value="CYTOCHROME C OXIDASE ASSEMBLY PROTEIN COX20, MITOCHONDRIAL"/>
    <property type="match status" value="1"/>
</dbReference>
<dbReference type="InterPro" id="IPR022533">
    <property type="entry name" value="Cox20"/>
</dbReference>
<feature type="compositionally biased region" description="Basic and acidic residues" evidence="9">
    <location>
        <begin position="166"/>
        <end position="181"/>
    </location>
</feature>
<keyword evidence="7" id="KW-0496">Mitochondrion</keyword>
<evidence type="ECO:0000256" key="10">
    <source>
        <dbReference type="SAM" id="Phobius"/>
    </source>
</evidence>
<sequence>MASETAPPPPFTPDSPSGDPSRKPTLLDAAKTISPLTDLQRLPSMPCARTSLLFGIVAGASIGGMRFVFSRAGRRGTLRGDMASPWSEVGSAANWAVAAWGIGSLGAWETCRARQTAEQARMQALVTEIKARRAAKSASSSAQSISQSQEKEKERERPIGGILVGEKGKEILRERGVEVRDGQGQGLGQGEDARGKEKERSSWWSGRI</sequence>
<evidence type="ECO:0000256" key="4">
    <source>
        <dbReference type="ARBA" id="ARBA00022692"/>
    </source>
</evidence>
<keyword evidence="6 10" id="KW-1133">Transmembrane helix</keyword>
<evidence type="ECO:0000256" key="9">
    <source>
        <dbReference type="SAM" id="MobiDB-lite"/>
    </source>
</evidence>
<dbReference type="STRING" id="5286.A0A0K3CP41"/>